<organism evidence="3 4">
    <name type="scientific">Nesterenkonia lacusekhoensis</name>
    <dbReference type="NCBI Taxonomy" id="150832"/>
    <lineage>
        <taxon>Bacteria</taxon>
        <taxon>Bacillati</taxon>
        <taxon>Actinomycetota</taxon>
        <taxon>Actinomycetes</taxon>
        <taxon>Micrococcales</taxon>
        <taxon>Micrococcaceae</taxon>
        <taxon>Nesterenkonia</taxon>
    </lineage>
</organism>
<dbReference type="NCBIfam" id="NF009154">
    <property type="entry name" value="PRK12497.3-3"/>
    <property type="match status" value="1"/>
</dbReference>
<dbReference type="InterPro" id="IPR003509">
    <property type="entry name" value="UPF0102_YraN-like"/>
</dbReference>
<evidence type="ECO:0000256" key="1">
    <source>
        <dbReference type="ARBA" id="ARBA00006738"/>
    </source>
</evidence>
<dbReference type="Proteomes" id="UP001519331">
    <property type="component" value="Unassembled WGS sequence"/>
</dbReference>
<keyword evidence="4" id="KW-1185">Reference proteome</keyword>
<dbReference type="SUPFAM" id="SSF52980">
    <property type="entry name" value="Restriction endonuclease-like"/>
    <property type="match status" value="1"/>
</dbReference>
<dbReference type="RefSeq" id="WP_210048225.1">
    <property type="nucleotide sequence ID" value="NZ_JAGINX010000001.1"/>
</dbReference>
<dbReference type="InterPro" id="IPR011335">
    <property type="entry name" value="Restrct_endonuc-II-like"/>
</dbReference>
<evidence type="ECO:0000313" key="3">
    <source>
        <dbReference type="EMBL" id="MBP2317924.1"/>
    </source>
</evidence>
<proteinExistence type="inferred from homology"/>
<evidence type="ECO:0000256" key="2">
    <source>
        <dbReference type="HAMAP-Rule" id="MF_00048"/>
    </source>
</evidence>
<protein>
    <recommendedName>
        <fullName evidence="2">UPF0102 protein JOF45_000943</fullName>
    </recommendedName>
</protein>
<keyword evidence="3" id="KW-0540">Nuclease</keyword>
<dbReference type="Pfam" id="PF02021">
    <property type="entry name" value="UPF0102"/>
    <property type="match status" value="1"/>
</dbReference>
<dbReference type="PANTHER" id="PTHR34039">
    <property type="entry name" value="UPF0102 PROTEIN YRAN"/>
    <property type="match status" value="1"/>
</dbReference>
<dbReference type="EMBL" id="JAGINX010000001">
    <property type="protein sequence ID" value="MBP2317924.1"/>
    <property type="molecule type" value="Genomic_DNA"/>
</dbReference>
<comment type="caution">
    <text evidence="3">The sequence shown here is derived from an EMBL/GenBank/DDBJ whole genome shotgun (WGS) entry which is preliminary data.</text>
</comment>
<name>A0ABS4T0E4_9MICC</name>
<keyword evidence="3" id="KW-0378">Hydrolase</keyword>
<keyword evidence="3" id="KW-0255">Endonuclease</keyword>
<dbReference type="CDD" id="cd20736">
    <property type="entry name" value="PoNe_Nuclease"/>
    <property type="match status" value="1"/>
</dbReference>
<sequence>MRIKDKVGALGEALAAEHLRGRGHVVLHQRWRCPAGELDLVTRHHDTLVGVEVKTRRGTGFGHPLEAVGAQKRERLYRLLLEYAVTHELLDVPRRLDVIGLVLSPGGVCRELTHLQDVRP</sequence>
<dbReference type="GO" id="GO:0004519">
    <property type="term" value="F:endonuclease activity"/>
    <property type="evidence" value="ECO:0007669"/>
    <property type="project" value="UniProtKB-KW"/>
</dbReference>
<dbReference type="PANTHER" id="PTHR34039:SF1">
    <property type="entry name" value="UPF0102 PROTEIN YRAN"/>
    <property type="match status" value="1"/>
</dbReference>
<evidence type="ECO:0000313" key="4">
    <source>
        <dbReference type="Proteomes" id="UP001519331"/>
    </source>
</evidence>
<accession>A0ABS4T0E4</accession>
<dbReference type="Gene3D" id="3.40.1350.10">
    <property type="match status" value="1"/>
</dbReference>
<reference evidence="3 4" key="1">
    <citation type="submission" date="2021-03" db="EMBL/GenBank/DDBJ databases">
        <title>Sequencing the genomes of 1000 actinobacteria strains.</title>
        <authorList>
            <person name="Klenk H.-P."/>
        </authorList>
    </citation>
    <scope>NUCLEOTIDE SEQUENCE [LARGE SCALE GENOMIC DNA]</scope>
    <source>
        <strain evidence="3 4">DSM 12544</strain>
    </source>
</reference>
<dbReference type="InterPro" id="IPR011856">
    <property type="entry name" value="tRNA_endonuc-like_dom_sf"/>
</dbReference>
<comment type="similarity">
    <text evidence="1 2">Belongs to the UPF0102 family.</text>
</comment>
<dbReference type="HAMAP" id="MF_00048">
    <property type="entry name" value="UPF0102"/>
    <property type="match status" value="1"/>
</dbReference>
<gene>
    <name evidence="3" type="ORF">JOF45_000943</name>
</gene>